<evidence type="ECO:0000256" key="4">
    <source>
        <dbReference type="ARBA" id="ARBA00023163"/>
    </source>
</evidence>
<dbReference type="PANTHER" id="PTHR30579:SF7">
    <property type="entry name" value="HTH-TYPE TRANSCRIPTIONAL REGULATOR LRHA-RELATED"/>
    <property type="match status" value="1"/>
</dbReference>
<proteinExistence type="inferred from homology"/>
<dbReference type="EMBL" id="VLLF01000005">
    <property type="protein sequence ID" value="TWI87251.1"/>
    <property type="molecule type" value="Genomic_DNA"/>
</dbReference>
<dbReference type="PRINTS" id="PR00039">
    <property type="entry name" value="HTHLYSR"/>
</dbReference>
<keyword evidence="7" id="KW-1185">Reference proteome</keyword>
<dbReference type="GO" id="GO:0003700">
    <property type="term" value="F:DNA-binding transcription factor activity"/>
    <property type="evidence" value="ECO:0007669"/>
    <property type="project" value="InterPro"/>
</dbReference>
<feature type="domain" description="HTH lysR-type" evidence="5">
    <location>
        <begin position="7"/>
        <end position="64"/>
    </location>
</feature>
<dbReference type="OrthoDB" id="8097684at2"/>
<dbReference type="Pfam" id="PF00126">
    <property type="entry name" value="HTH_1"/>
    <property type="match status" value="1"/>
</dbReference>
<evidence type="ECO:0000256" key="3">
    <source>
        <dbReference type="ARBA" id="ARBA00023125"/>
    </source>
</evidence>
<dbReference type="InterPro" id="IPR050176">
    <property type="entry name" value="LTTR"/>
</dbReference>
<dbReference type="Proteomes" id="UP000320593">
    <property type="component" value="Unassembled WGS sequence"/>
</dbReference>
<keyword evidence="3 6" id="KW-0238">DNA-binding</keyword>
<dbReference type="InterPro" id="IPR005119">
    <property type="entry name" value="LysR_subst-bd"/>
</dbReference>
<comment type="caution">
    <text evidence="6">The sequence shown here is derived from an EMBL/GenBank/DDBJ whole genome shotgun (WGS) entry which is preliminary data.</text>
</comment>
<keyword evidence="2" id="KW-0805">Transcription regulation</keyword>
<dbReference type="InterPro" id="IPR036390">
    <property type="entry name" value="WH_DNA-bd_sf"/>
</dbReference>
<dbReference type="Gene3D" id="1.10.10.10">
    <property type="entry name" value="Winged helix-like DNA-binding domain superfamily/Winged helix DNA-binding domain"/>
    <property type="match status" value="1"/>
</dbReference>
<dbReference type="InterPro" id="IPR036388">
    <property type="entry name" value="WH-like_DNA-bd_sf"/>
</dbReference>
<evidence type="ECO:0000313" key="6">
    <source>
        <dbReference type="EMBL" id="TWI87251.1"/>
    </source>
</evidence>
<protein>
    <submittedName>
        <fullName evidence="6">DNA-binding transcriptional LysR family regulator</fullName>
    </submittedName>
</protein>
<comment type="similarity">
    <text evidence="1">Belongs to the LysR transcriptional regulatory family.</text>
</comment>
<dbReference type="SUPFAM" id="SSF46785">
    <property type="entry name" value="Winged helix' DNA-binding domain"/>
    <property type="match status" value="1"/>
</dbReference>
<accession>A0A562T0Z7</accession>
<gene>
    <name evidence="6" type="ORF">JM93_02491</name>
</gene>
<dbReference type="RefSeq" id="WP_145343680.1">
    <property type="nucleotide sequence ID" value="NZ_SMLY01000082.1"/>
</dbReference>
<keyword evidence="4" id="KW-0804">Transcription</keyword>
<evidence type="ECO:0000256" key="1">
    <source>
        <dbReference type="ARBA" id="ARBA00009437"/>
    </source>
</evidence>
<dbReference type="AlphaFoldDB" id="A0A562T0Z7"/>
<name>A0A562T0Z7_9HYPH</name>
<dbReference type="Gene3D" id="3.40.190.10">
    <property type="entry name" value="Periplasmic binding protein-like II"/>
    <property type="match status" value="2"/>
</dbReference>
<organism evidence="6 7">
    <name type="scientific">Roseibium hamelinense</name>
    <dbReference type="NCBI Taxonomy" id="150831"/>
    <lineage>
        <taxon>Bacteria</taxon>
        <taxon>Pseudomonadati</taxon>
        <taxon>Pseudomonadota</taxon>
        <taxon>Alphaproteobacteria</taxon>
        <taxon>Hyphomicrobiales</taxon>
        <taxon>Stappiaceae</taxon>
        <taxon>Roseibium</taxon>
    </lineage>
</organism>
<evidence type="ECO:0000259" key="5">
    <source>
        <dbReference type="PROSITE" id="PS50931"/>
    </source>
</evidence>
<dbReference type="InterPro" id="IPR000847">
    <property type="entry name" value="LysR_HTH_N"/>
</dbReference>
<evidence type="ECO:0000313" key="7">
    <source>
        <dbReference type="Proteomes" id="UP000320593"/>
    </source>
</evidence>
<dbReference type="PANTHER" id="PTHR30579">
    <property type="entry name" value="TRANSCRIPTIONAL REGULATOR"/>
    <property type="match status" value="1"/>
</dbReference>
<dbReference type="GO" id="GO:0003677">
    <property type="term" value="F:DNA binding"/>
    <property type="evidence" value="ECO:0007669"/>
    <property type="project" value="UniProtKB-KW"/>
</dbReference>
<dbReference type="PROSITE" id="PS50931">
    <property type="entry name" value="HTH_LYSR"/>
    <property type="match status" value="1"/>
</dbReference>
<sequence length="290" mass="31073">MSRPLSLDVNLLRTFVAVANAGQITGAATSLNMTQSAASQQMTRLEQLLGLKLLDRSPNKVRLSQDGDRLYDAAVRLIGLNDQIVADITRRTSNPDIRFGVAYDLLERVVPPLLTSFRQHHQDHGIHLVGLPSEALCKLLSEGGLDIAVTTDLAGASAGEALCADRLVWAGLPNGSAATHQPIKVALAGGYDRFTGPASTAMERSGLAWRQITQAGDLGSVLAVLAADLAIAPFLSRAVPKPLAALEAEHLPALPLFQISLQLNDTLPAHARQFADHIRQELPNIWAEEQ</sequence>
<dbReference type="Pfam" id="PF03466">
    <property type="entry name" value="LysR_substrate"/>
    <property type="match status" value="1"/>
</dbReference>
<dbReference type="SUPFAM" id="SSF53850">
    <property type="entry name" value="Periplasmic binding protein-like II"/>
    <property type="match status" value="1"/>
</dbReference>
<reference evidence="6 7" key="1">
    <citation type="submission" date="2019-07" db="EMBL/GenBank/DDBJ databases">
        <title>Genomic Encyclopedia of Archaeal and Bacterial Type Strains, Phase II (KMG-II): from individual species to whole genera.</title>
        <authorList>
            <person name="Goeker M."/>
        </authorList>
    </citation>
    <scope>NUCLEOTIDE SEQUENCE [LARGE SCALE GENOMIC DNA]</scope>
    <source>
        <strain evidence="6 7">ATCC BAA-252</strain>
    </source>
</reference>
<evidence type="ECO:0000256" key="2">
    <source>
        <dbReference type="ARBA" id="ARBA00023015"/>
    </source>
</evidence>